<evidence type="ECO:0000256" key="1">
    <source>
        <dbReference type="ARBA" id="ARBA00022603"/>
    </source>
</evidence>
<dbReference type="PATRIC" id="fig|1230456.3.peg.1720"/>
<evidence type="ECO:0000313" key="7">
    <source>
        <dbReference type="Proteomes" id="UP000011546"/>
    </source>
</evidence>
<dbReference type="InterPro" id="IPR029063">
    <property type="entry name" value="SAM-dependent_MTases_sf"/>
</dbReference>
<dbReference type="PANTHER" id="PTHR43464:SF19">
    <property type="entry name" value="UBIQUINONE BIOSYNTHESIS O-METHYLTRANSFERASE, MITOCHONDRIAL"/>
    <property type="match status" value="1"/>
</dbReference>
<evidence type="ECO:0000259" key="5">
    <source>
        <dbReference type="Pfam" id="PF13649"/>
    </source>
</evidence>
<organism evidence="6 7">
    <name type="scientific">Halorubrum kocurii JCM 14978</name>
    <dbReference type="NCBI Taxonomy" id="1230456"/>
    <lineage>
        <taxon>Archaea</taxon>
        <taxon>Methanobacteriati</taxon>
        <taxon>Methanobacteriota</taxon>
        <taxon>Stenosarchaea group</taxon>
        <taxon>Halobacteria</taxon>
        <taxon>Halobacteriales</taxon>
        <taxon>Haloferacaceae</taxon>
        <taxon>Halorubrum</taxon>
    </lineage>
</organism>
<keyword evidence="2 6" id="KW-0808">Transferase</keyword>
<dbReference type="Gene3D" id="3.40.50.150">
    <property type="entry name" value="Vaccinia Virus protein VP39"/>
    <property type="match status" value="1"/>
</dbReference>
<feature type="compositionally biased region" description="Basic and acidic residues" evidence="4">
    <location>
        <begin position="199"/>
        <end position="226"/>
    </location>
</feature>
<dbReference type="EMBL" id="AOJH01000056">
    <property type="protein sequence ID" value="EMA64417.1"/>
    <property type="molecule type" value="Genomic_DNA"/>
</dbReference>
<sequence>MTDWDDRFASGDYPRAPEPSAVLRSYEPAIPDGRGLDVAAGTGRNAVYLAAAGYAVDALDASREGLSIVRERAAERGVAHRVETVQADASTYAFPAETYELITMSYFHALDRFADLIESLAPGGYLFVEGHLRSADSTPSGPSDDRYRFAANELLRAGLGLTVLYYDETTEERPDDRRRATARLLARRSTGGRQTYPPRPDEGAQDEGARDERDRDANGAAERRDG</sequence>
<evidence type="ECO:0000256" key="2">
    <source>
        <dbReference type="ARBA" id="ARBA00022679"/>
    </source>
</evidence>
<dbReference type="GO" id="GO:0008168">
    <property type="term" value="F:methyltransferase activity"/>
    <property type="evidence" value="ECO:0007669"/>
    <property type="project" value="UniProtKB-KW"/>
</dbReference>
<dbReference type="CDD" id="cd02440">
    <property type="entry name" value="AdoMet_MTases"/>
    <property type="match status" value="1"/>
</dbReference>
<protein>
    <submittedName>
        <fullName evidence="6">Methyltransferase type 11</fullName>
    </submittedName>
</protein>
<dbReference type="Pfam" id="PF13649">
    <property type="entry name" value="Methyltransf_25"/>
    <property type="match status" value="1"/>
</dbReference>
<accession>M0P2N0</accession>
<proteinExistence type="predicted"/>
<dbReference type="GO" id="GO:0032259">
    <property type="term" value="P:methylation"/>
    <property type="evidence" value="ECO:0007669"/>
    <property type="project" value="UniProtKB-KW"/>
</dbReference>
<dbReference type="PANTHER" id="PTHR43464">
    <property type="entry name" value="METHYLTRANSFERASE"/>
    <property type="match status" value="1"/>
</dbReference>
<evidence type="ECO:0000256" key="4">
    <source>
        <dbReference type="SAM" id="MobiDB-lite"/>
    </source>
</evidence>
<feature type="region of interest" description="Disordered" evidence="4">
    <location>
        <begin position="170"/>
        <end position="226"/>
    </location>
</feature>
<reference evidence="6 7" key="1">
    <citation type="journal article" date="2014" name="PLoS Genet.">
        <title>Phylogenetically driven sequencing of extremely halophilic archaea reveals strategies for static and dynamic osmo-response.</title>
        <authorList>
            <person name="Becker E.A."/>
            <person name="Seitzer P.M."/>
            <person name="Tritt A."/>
            <person name="Larsen D."/>
            <person name="Krusor M."/>
            <person name="Yao A.I."/>
            <person name="Wu D."/>
            <person name="Madern D."/>
            <person name="Eisen J.A."/>
            <person name="Darling A.E."/>
            <person name="Facciotti M.T."/>
        </authorList>
    </citation>
    <scope>NUCLEOTIDE SEQUENCE [LARGE SCALE GENOMIC DNA]</scope>
    <source>
        <strain evidence="6 7">JCM 14978</strain>
    </source>
</reference>
<dbReference type="AlphaFoldDB" id="M0P2N0"/>
<evidence type="ECO:0000256" key="3">
    <source>
        <dbReference type="ARBA" id="ARBA00022691"/>
    </source>
</evidence>
<evidence type="ECO:0000313" key="6">
    <source>
        <dbReference type="EMBL" id="EMA64417.1"/>
    </source>
</evidence>
<keyword evidence="3" id="KW-0949">S-adenosyl-L-methionine</keyword>
<dbReference type="Proteomes" id="UP000011546">
    <property type="component" value="Unassembled WGS sequence"/>
</dbReference>
<name>M0P2N0_9EURY</name>
<keyword evidence="1 6" id="KW-0489">Methyltransferase</keyword>
<gene>
    <name evidence="6" type="ORF">C468_08711</name>
</gene>
<keyword evidence="7" id="KW-1185">Reference proteome</keyword>
<dbReference type="SUPFAM" id="SSF53335">
    <property type="entry name" value="S-adenosyl-L-methionine-dependent methyltransferases"/>
    <property type="match status" value="1"/>
</dbReference>
<dbReference type="RefSeq" id="WP_008848464.1">
    <property type="nucleotide sequence ID" value="NZ_AOJH01000056.1"/>
</dbReference>
<dbReference type="STRING" id="1230456.C468_08711"/>
<dbReference type="InterPro" id="IPR041698">
    <property type="entry name" value="Methyltransf_25"/>
</dbReference>
<comment type="caution">
    <text evidence="6">The sequence shown here is derived from an EMBL/GenBank/DDBJ whole genome shotgun (WGS) entry which is preliminary data.</text>
</comment>
<feature type="domain" description="Methyltransferase" evidence="5">
    <location>
        <begin position="36"/>
        <end position="124"/>
    </location>
</feature>